<dbReference type="InterPro" id="IPR005914">
    <property type="entry name" value="Acac_CoA_synth"/>
</dbReference>
<dbReference type="Gene3D" id="3.40.50.12780">
    <property type="entry name" value="N-terminal domain of ligase-like"/>
    <property type="match status" value="1"/>
</dbReference>
<organism evidence="7 8">
    <name type="scientific">Steroidobacter agaridevorans</name>
    <dbReference type="NCBI Taxonomy" id="2695856"/>
    <lineage>
        <taxon>Bacteria</taxon>
        <taxon>Pseudomonadati</taxon>
        <taxon>Pseudomonadota</taxon>
        <taxon>Gammaproteobacteria</taxon>
        <taxon>Steroidobacterales</taxon>
        <taxon>Steroidobacteraceae</taxon>
        <taxon>Steroidobacter</taxon>
    </lineage>
</organism>
<sequence>MSMSPELAWEPSAERIASSRISAFTAWLAERRGQRFDSYEALWRWSVERQEDFWAAIWEYFAVVAERGYDSVLSNSSMPGVRWFEGARLNFVDQIFRHRELASPAIIFESEAGGRGEISWKELEQQVAAVARTLRELGVKPGDRVVGYLPNIPQTVIAFLGAASIGAIWSVVSPDMGPVSVVDRFRQIEPKVLIGCDGYRFAGKPQDRREVLDSIVSQLPTVESIIWVPHLHAQAALPSTMSTRRVVDWAAACSATGPLQTEALAPDHPLWILYSSGTSGLPKAIVHGHAGMVIPGLVAVAFHSDLGAGDRVLWTSSTSWMVWNAHVGCLLVGATLVLFDGAVTGTGELPDWSVLWRLAEREQVSLFGAGAAFYHACLKAGLAPRELTNLAALRTIASTGSPLSSDGYRWLYGSVKRDVWLNCVSGGTDICGPFIGGLPTLPVYVGEMQCRVLGTAVYAFDEEGRAVTDAVGELVCTRPLPSMPLFFWGDQDNQRYLESYFDTFKGPAGENVWRHGDWLKLIPRPGAVGAVIYGRSDATINRQGIRMGTAELYRAVEAFSEVTDSLVVDLEYLGRESYMALFVVLRPDMILTAELETRLRQSIRTALSPRHVPNDILQVPQVPKTLTGKKLELPIKKLLLGHPLEKVVARDALANPSSLDWYVEFANKRMIGK</sequence>
<dbReference type="GO" id="GO:0005524">
    <property type="term" value="F:ATP binding"/>
    <property type="evidence" value="ECO:0007669"/>
    <property type="project" value="UniProtKB-KW"/>
</dbReference>
<evidence type="ECO:0000256" key="2">
    <source>
        <dbReference type="ARBA" id="ARBA00022598"/>
    </source>
</evidence>
<name>A0A829YG57_9GAMM</name>
<dbReference type="InterPro" id="IPR020845">
    <property type="entry name" value="AMP-binding_CS"/>
</dbReference>
<dbReference type="NCBIfam" id="NF002937">
    <property type="entry name" value="PRK03584.1"/>
    <property type="match status" value="1"/>
</dbReference>
<evidence type="ECO:0000313" key="7">
    <source>
        <dbReference type="EMBL" id="GFE82425.1"/>
    </source>
</evidence>
<protein>
    <submittedName>
        <fullName evidence="7">Acetoacetyl-CoA synthetase</fullName>
    </submittedName>
</protein>
<evidence type="ECO:0000256" key="1">
    <source>
        <dbReference type="ARBA" id="ARBA00006432"/>
    </source>
</evidence>
<dbReference type="PROSITE" id="PS00455">
    <property type="entry name" value="AMP_BINDING"/>
    <property type="match status" value="1"/>
</dbReference>
<keyword evidence="8" id="KW-1185">Reference proteome</keyword>
<evidence type="ECO:0000259" key="5">
    <source>
        <dbReference type="Pfam" id="PF00501"/>
    </source>
</evidence>
<dbReference type="GO" id="GO:0030729">
    <property type="term" value="F:acetoacetate-CoA ligase activity"/>
    <property type="evidence" value="ECO:0007669"/>
    <property type="project" value="InterPro"/>
</dbReference>
<dbReference type="Pfam" id="PF16177">
    <property type="entry name" value="ACAS_N"/>
    <property type="match status" value="1"/>
</dbReference>
<reference evidence="8" key="1">
    <citation type="submission" date="2020-01" db="EMBL/GenBank/DDBJ databases">
        <title>'Steroidobacter agaridevorans' sp. nov., agar-degrading bacteria isolated from rhizosphere soils.</title>
        <authorList>
            <person name="Ikenaga M."/>
            <person name="Kataoka M."/>
            <person name="Murouchi A."/>
            <person name="Katsuragi S."/>
            <person name="Sakai M."/>
        </authorList>
    </citation>
    <scope>NUCLEOTIDE SEQUENCE [LARGE SCALE GENOMIC DNA]</scope>
    <source>
        <strain evidence="8">YU21-B</strain>
    </source>
</reference>
<dbReference type="InterPro" id="IPR045851">
    <property type="entry name" value="AMP-bd_C_sf"/>
</dbReference>
<dbReference type="Proteomes" id="UP000445000">
    <property type="component" value="Unassembled WGS sequence"/>
</dbReference>
<keyword evidence="2" id="KW-0436">Ligase</keyword>
<dbReference type="PANTHER" id="PTHR42921:SF1">
    <property type="entry name" value="ACETOACETYL-COA SYNTHETASE"/>
    <property type="match status" value="1"/>
</dbReference>
<gene>
    <name evidence="7" type="ORF">GCM10011487_44250</name>
</gene>
<keyword evidence="4" id="KW-0067">ATP-binding</keyword>
<dbReference type="InterPro" id="IPR000873">
    <property type="entry name" value="AMP-dep_synth/lig_dom"/>
</dbReference>
<dbReference type="SUPFAM" id="SSF56801">
    <property type="entry name" value="Acetyl-CoA synthetase-like"/>
    <property type="match status" value="1"/>
</dbReference>
<evidence type="ECO:0000313" key="8">
    <source>
        <dbReference type="Proteomes" id="UP000445000"/>
    </source>
</evidence>
<evidence type="ECO:0000256" key="3">
    <source>
        <dbReference type="ARBA" id="ARBA00022741"/>
    </source>
</evidence>
<dbReference type="InterPro" id="IPR042099">
    <property type="entry name" value="ANL_N_sf"/>
</dbReference>
<dbReference type="Gene3D" id="3.30.300.30">
    <property type="match status" value="1"/>
</dbReference>
<dbReference type="AlphaFoldDB" id="A0A829YG57"/>
<dbReference type="InterPro" id="IPR032387">
    <property type="entry name" value="ACAS_N"/>
</dbReference>
<accession>A0A829YG57</accession>
<keyword evidence="3" id="KW-0547">Nucleotide-binding</keyword>
<dbReference type="PANTHER" id="PTHR42921">
    <property type="entry name" value="ACETOACETYL-COA SYNTHETASE"/>
    <property type="match status" value="1"/>
</dbReference>
<dbReference type="EMBL" id="BLJN01000004">
    <property type="protein sequence ID" value="GFE82425.1"/>
    <property type="molecule type" value="Genomic_DNA"/>
</dbReference>
<evidence type="ECO:0000256" key="4">
    <source>
        <dbReference type="ARBA" id="ARBA00022840"/>
    </source>
</evidence>
<proteinExistence type="inferred from homology"/>
<dbReference type="GO" id="GO:0006629">
    <property type="term" value="P:lipid metabolic process"/>
    <property type="evidence" value="ECO:0007669"/>
    <property type="project" value="InterPro"/>
</dbReference>
<evidence type="ECO:0000259" key="6">
    <source>
        <dbReference type="Pfam" id="PF16177"/>
    </source>
</evidence>
<dbReference type="Pfam" id="PF00501">
    <property type="entry name" value="AMP-binding"/>
    <property type="match status" value="1"/>
</dbReference>
<comment type="caution">
    <text evidence="7">The sequence shown here is derived from an EMBL/GenBank/DDBJ whole genome shotgun (WGS) entry which is preliminary data.</text>
</comment>
<dbReference type="NCBIfam" id="TIGR01217">
    <property type="entry name" value="ac_ac_CoA_syn"/>
    <property type="match status" value="1"/>
</dbReference>
<comment type="similarity">
    <text evidence="1">Belongs to the ATP-dependent AMP-binding enzyme family.</text>
</comment>
<feature type="domain" description="AMP-dependent synthetase/ligase" evidence="5">
    <location>
        <begin position="103"/>
        <end position="479"/>
    </location>
</feature>
<feature type="domain" description="Acetyl-coenzyme A synthetase N-terminal" evidence="6">
    <location>
        <begin position="39"/>
        <end position="91"/>
    </location>
</feature>